<evidence type="ECO:0000313" key="3">
    <source>
        <dbReference type="Proteomes" id="UP001054945"/>
    </source>
</evidence>
<feature type="region of interest" description="Disordered" evidence="1">
    <location>
        <begin position="67"/>
        <end position="86"/>
    </location>
</feature>
<dbReference type="AlphaFoldDB" id="A0AAV4MZW3"/>
<accession>A0AAV4MZW3</accession>
<name>A0AAV4MZW3_CAEEX</name>
<dbReference type="EMBL" id="BPLR01002736">
    <property type="protein sequence ID" value="GIX77283.1"/>
    <property type="molecule type" value="Genomic_DNA"/>
</dbReference>
<feature type="compositionally biased region" description="Polar residues" evidence="1">
    <location>
        <begin position="1"/>
        <end position="10"/>
    </location>
</feature>
<dbReference type="Proteomes" id="UP001054945">
    <property type="component" value="Unassembled WGS sequence"/>
</dbReference>
<proteinExistence type="predicted"/>
<organism evidence="2 3">
    <name type="scientific">Caerostris extrusa</name>
    <name type="common">Bark spider</name>
    <name type="synonym">Caerostris bankana</name>
    <dbReference type="NCBI Taxonomy" id="172846"/>
    <lineage>
        <taxon>Eukaryota</taxon>
        <taxon>Metazoa</taxon>
        <taxon>Ecdysozoa</taxon>
        <taxon>Arthropoda</taxon>
        <taxon>Chelicerata</taxon>
        <taxon>Arachnida</taxon>
        <taxon>Araneae</taxon>
        <taxon>Araneomorphae</taxon>
        <taxon>Entelegynae</taxon>
        <taxon>Araneoidea</taxon>
        <taxon>Araneidae</taxon>
        <taxon>Caerostris</taxon>
    </lineage>
</organism>
<keyword evidence="3" id="KW-1185">Reference proteome</keyword>
<reference evidence="2 3" key="1">
    <citation type="submission" date="2021-06" db="EMBL/GenBank/DDBJ databases">
        <title>Caerostris extrusa draft genome.</title>
        <authorList>
            <person name="Kono N."/>
            <person name="Arakawa K."/>
        </authorList>
    </citation>
    <scope>NUCLEOTIDE SEQUENCE [LARGE SCALE GENOMIC DNA]</scope>
</reference>
<evidence type="ECO:0000313" key="2">
    <source>
        <dbReference type="EMBL" id="GIX77283.1"/>
    </source>
</evidence>
<sequence length="86" mass="9631">MGSQTSSNCAEVTLRLPLLNREEGSPSTTTQEVKERERERDQCFATQLFTNIRYDSVPTLKLLSRPYDLGENSSIGSPDCHLSRAP</sequence>
<comment type="caution">
    <text evidence="2">The sequence shown here is derived from an EMBL/GenBank/DDBJ whole genome shotgun (WGS) entry which is preliminary data.</text>
</comment>
<evidence type="ECO:0000256" key="1">
    <source>
        <dbReference type="SAM" id="MobiDB-lite"/>
    </source>
</evidence>
<protein>
    <submittedName>
        <fullName evidence="2">Uncharacterized protein</fullName>
    </submittedName>
</protein>
<feature type="region of interest" description="Disordered" evidence="1">
    <location>
        <begin position="1"/>
        <end position="39"/>
    </location>
</feature>
<gene>
    <name evidence="2" type="ORF">CEXT_703621</name>
</gene>